<name>A0A844XRQ5_9SPHN</name>
<proteinExistence type="predicted"/>
<feature type="chain" id="PRO_5032811106" evidence="1">
    <location>
        <begin position="20"/>
        <end position="141"/>
    </location>
</feature>
<reference evidence="2 3" key="1">
    <citation type="submission" date="2019-12" db="EMBL/GenBank/DDBJ databases">
        <title>Genomic-based taxomic classification of the family Erythrobacteraceae.</title>
        <authorList>
            <person name="Xu L."/>
        </authorList>
    </citation>
    <scope>NUCLEOTIDE SEQUENCE [LARGE SCALE GENOMIC DNA]</scope>
    <source>
        <strain evidence="2 3">DSM 17792</strain>
    </source>
</reference>
<accession>A0A844XRQ5</accession>
<keyword evidence="1" id="KW-0732">Signal</keyword>
<dbReference type="RefSeq" id="WP_160727643.1">
    <property type="nucleotide sequence ID" value="NZ_WTYC01000003.1"/>
</dbReference>
<evidence type="ECO:0000256" key="1">
    <source>
        <dbReference type="SAM" id="SignalP"/>
    </source>
</evidence>
<dbReference type="AlphaFoldDB" id="A0A844XRQ5"/>
<protein>
    <submittedName>
        <fullName evidence="2">Uncharacterized protein</fullName>
    </submittedName>
</protein>
<evidence type="ECO:0000313" key="3">
    <source>
        <dbReference type="Proteomes" id="UP000448199"/>
    </source>
</evidence>
<comment type="caution">
    <text evidence="2">The sequence shown here is derived from an EMBL/GenBank/DDBJ whole genome shotgun (WGS) entry which is preliminary data.</text>
</comment>
<sequence length="141" mass="15670">MKFTLPALLIISLSNTSVAAKPFHNEIPSVFHGNWGSAAEDCADEYGVNTFFIDAESVNYYESNDYLLIGVEFMGVMTGGGSGSLFNGRFTSRMETFLLGESDIRFEIDDDNKNILYRYPIGEDGEPIVSRQVRSVRCTSN</sequence>
<dbReference type="EMBL" id="WTYC01000003">
    <property type="protein sequence ID" value="MXO48094.1"/>
    <property type="molecule type" value="Genomic_DNA"/>
</dbReference>
<dbReference type="Proteomes" id="UP000448199">
    <property type="component" value="Unassembled WGS sequence"/>
</dbReference>
<organism evidence="2 3">
    <name type="scientific">Qipengyuania vulgaris</name>
    <dbReference type="NCBI Taxonomy" id="291985"/>
    <lineage>
        <taxon>Bacteria</taxon>
        <taxon>Pseudomonadati</taxon>
        <taxon>Pseudomonadota</taxon>
        <taxon>Alphaproteobacteria</taxon>
        <taxon>Sphingomonadales</taxon>
        <taxon>Erythrobacteraceae</taxon>
        <taxon>Qipengyuania</taxon>
    </lineage>
</organism>
<evidence type="ECO:0000313" key="2">
    <source>
        <dbReference type="EMBL" id="MXO48094.1"/>
    </source>
</evidence>
<feature type="signal peptide" evidence="1">
    <location>
        <begin position="1"/>
        <end position="19"/>
    </location>
</feature>
<dbReference type="OrthoDB" id="6057763at2"/>
<gene>
    <name evidence="2" type="ORF">GRI69_07480</name>
</gene>
<keyword evidence="3" id="KW-1185">Reference proteome</keyword>